<feature type="compositionally biased region" description="Acidic residues" evidence="11">
    <location>
        <begin position="45"/>
        <end position="57"/>
    </location>
</feature>
<reference evidence="13" key="1">
    <citation type="submission" date="2019-06" db="EMBL/GenBank/DDBJ databases">
        <authorList>
            <consortium name="Wellcome Sanger Institute Data Sharing"/>
        </authorList>
    </citation>
    <scope>NUCLEOTIDE SEQUENCE [LARGE SCALE GENOMIC DNA]</scope>
</reference>
<dbReference type="FunFam" id="3.30.160.60:FF:000264">
    <property type="entry name" value="Zinc finger protein 236"/>
    <property type="match status" value="1"/>
</dbReference>
<dbReference type="Gene3D" id="3.30.160.60">
    <property type="entry name" value="Classic Zinc Finger"/>
    <property type="match status" value="4"/>
</dbReference>
<evidence type="ECO:0000256" key="9">
    <source>
        <dbReference type="ARBA" id="ARBA00023242"/>
    </source>
</evidence>
<dbReference type="SMART" id="SM00355">
    <property type="entry name" value="ZnF_C2H2"/>
    <property type="match status" value="4"/>
</dbReference>
<evidence type="ECO:0000256" key="1">
    <source>
        <dbReference type="ARBA" id="ARBA00004123"/>
    </source>
</evidence>
<reference evidence="13" key="2">
    <citation type="submission" date="2025-08" db="UniProtKB">
        <authorList>
            <consortium name="Ensembl"/>
        </authorList>
    </citation>
    <scope>IDENTIFICATION</scope>
</reference>
<accession>A0A672ZBG5</accession>
<feature type="domain" description="C2H2-type" evidence="12">
    <location>
        <begin position="130"/>
        <end position="157"/>
    </location>
</feature>
<evidence type="ECO:0000256" key="4">
    <source>
        <dbReference type="ARBA" id="ARBA00022771"/>
    </source>
</evidence>
<evidence type="ECO:0000256" key="11">
    <source>
        <dbReference type="SAM" id="MobiDB-lite"/>
    </source>
</evidence>
<dbReference type="FunFam" id="3.30.160.60:FF:000100">
    <property type="entry name" value="Zinc finger 45-like"/>
    <property type="match status" value="1"/>
</dbReference>
<reference evidence="13" key="3">
    <citation type="submission" date="2025-09" db="UniProtKB">
        <authorList>
            <consortium name="Ensembl"/>
        </authorList>
    </citation>
    <scope>IDENTIFICATION</scope>
</reference>
<evidence type="ECO:0000256" key="5">
    <source>
        <dbReference type="ARBA" id="ARBA00022833"/>
    </source>
</evidence>
<dbReference type="GO" id="GO:0008270">
    <property type="term" value="F:zinc ion binding"/>
    <property type="evidence" value="ECO:0007669"/>
    <property type="project" value="UniProtKB-KW"/>
</dbReference>
<dbReference type="InParanoid" id="A0A672ZBG5"/>
<keyword evidence="3" id="KW-0677">Repeat</keyword>
<name>A0A672ZBG5_9TELE</name>
<keyword evidence="8" id="KW-0804">Transcription</keyword>
<dbReference type="PROSITE" id="PS50157">
    <property type="entry name" value="ZINC_FINGER_C2H2_2"/>
    <property type="match status" value="4"/>
</dbReference>
<evidence type="ECO:0000256" key="8">
    <source>
        <dbReference type="ARBA" id="ARBA00023163"/>
    </source>
</evidence>
<dbReference type="GO" id="GO:0000981">
    <property type="term" value="F:DNA-binding transcription factor activity, RNA polymerase II-specific"/>
    <property type="evidence" value="ECO:0007669"/>
    <property type="project" value="TreeGrafter"/>
</dbReference>
<feature type="compositionally biased region" description="Polar residues" evidence="11">
    <location>
        <begin position="25"/>
        <end position="40"/>
    </location>
</feature>
<dbReference type="PANTHER" id="PTHR23235:SF178">
    <property type="entry name" value="C2H2-TYPE DOMAIN-CONTAINING PROTEIN-RELATED"/>
    <property type="match status" value="1"/>
</dbReference>
<dbReference type="SUPFAM" id="SSF57667">
    <property type="entry name" value="beta-beta-alpha zinc fingers"/>
    <property type="match status" value="2"/>
</dbReference>
<sequence length="191" mass="21958">SFDPQGHLQTQTDEQIKDTEDSNEEWTMSQTPESHVNQKTKQMETEADGVDCGESEPDNNLVHTEDLNRTNRPFVCSVCGVRFTTKFNLRSHMRVHTGERPFSCLVCHKQFKYKNNIRFHMVIHTGEKLFCCSVCGVRFTTKSNLIRHTASHTVEKPFSCSVCQKTFKQKGHVQRHMKVHNSHVGHITRAG</sequence>
<dbReference type="InterPro" id="IPR036236">
    <property type="entry name" value="Znf_C2H2_sf"/>
</dbReference>
<keyword evidence="7" id="KW-0238">DNA-binding</keyword>
<evidence type="ECO:0000259" key="12">
    <source>
        <dbReference type="PROSITE" id="PS50157"/>
    </source>
</evidence>
<evidence type="ECO:0000313" key="14">
    <source>
        <dbReference type="Proteomes" id="UP000472271"/>
    </source>
</evidence>
<feature type="region of interest" description="Disordered" evidence="11">
    <location>
        <begin position="1"/>
        <end position="64"/>
    </location>
</feature>
<keyword evidence="5" id="KW-0862">Zinc</keyword>
<keyword evidence="6" id="KW-0805">Transcription regulation</keyword>
<dbReference type="PROSITE" id="PS00028">
    <property type="entry name" value="ZINC_FINGER_C2H2_1"/>
    <property type="match status" value="4"/>
</dbReference>
<dbReference type="GO" id="GO:0000978">
    <property type="term" value="F:RNA polymerase II cis-regulatory region sequence-specific DNA binding"/>
    <property type="evidence" value="ECO:0007669"/>
    <property type="project" value="TreeGrafter"/>
</dbReference>
<dbReference type="Pfam" id="PF00096">
    <property type="entry name" value="zf-C2H2"/>
    <property type="match status" value="3"/>
</dbReference>
<evidence type="ECO:0000256" key="10">
    <source>
        <dbReference type="PROSITE-ProRule" id="PRU00042"/>
    </source>
</evidence>
<feature type="domain" description="C2H2-type" evidence="12">
    <location>
        <begin position="74"/>
        <end position="101"/>
    </location>
</feature>
<dbReference type="InterPro" id="IPR013087">
    <property type="entry name" value="Znf_C2H2_type"/>
</dbReference>
<evidence type="ECO:0000256" key="2">
    <source>
        <dbReference type="ARBA" id="ARBA00022723"/>
    </source>
</evidence>
<evidence type="ECO:0000256" key="6">
    <source>
        <dbReference type="ARBA" id="ARBA00023015"/>
    </source>
</evidence>
<keyword evidence="4 10" id="KW-0863">Zinc-finger</keyword>
<keyword evidence="9" id="KW-0539">Nucleus</keyword>
<organism evidence="13 14">
    <name type="scientific">Sphaeramia orbicularis</name>
    <name type="common">orbiculate cardinalfish</name>
    <dbReference type="NCBI Taxonomy" id="375764"/>
    <lineage>
        <taxon>Eukaryota</taxon>
        <taxon>Metazoa</taxon>
        <taxon>Chordata</taxon>
        <taxon>Craniata</taxon>
        <taxon>Vertebrata</taxon>
        <taxon>Euteleostomi</taxon>
        <taxon>Actinopterygii</taxon>
        <taxon>Neopterygii</taxon>
        <taxon>Teleostei</taxon>
        <taxon>Neoteleostei</taxon>
        <taxon>Acanthomorphata</taxon>
        <taxon>Gobiaria</taxon>
        <taxon>Kurtiformes</taxon>
        <taxon>Apogonoidei</taxon>
        <taxon>Apogonidae</taxon>
        <taxon>Apogoninae</taxon>
        <taxon>Sphaeramia</taxon>
    </lineage>
</organism>
<dbReference type="PANTHER" id="PTHR23235">
    <property type="entry name" value="KRUEPPEL-LIKE TRANSCRIPTION FACTOR"/>
    <property type="match status" value="1"/>
</dbReference>
<feature type="domain" description="C2H2-type" evidence="12">
    <location>
        <begin position="102"/>
        <end position="129"/>
    </location>
</feature>
<keyword evidence="2" id="KW-0479">Metal-binding</keyword>
<dbReference type="FunFam" id="3.30.160.60:FF:002716">
    <property type="entry name" value="Zinc finger protein 212"/>
    <property type="match status" value="1"/>
</dbReference>
<evidence type="ECO:0000313" key="13">
    <source>
        <dbReference type="Ensembl" id="ENSSORP00005013843.1"/>
    </source>
</evidence>
<dbReference type="AlphaFoldDB" id="A0A672ZBG5"/>
<protein>
    <recommendedName>
        <fullName evidence="12">C2H2-type domain-containing protein</fullName>
    </recommendedName>
</protein>
<comment type="subcellular location">
    <subcellularLocation>
        <location evidence="1">Nucleus</location>
    </subcellularLocation>
</comment>
<keyword evidence="14" id="KW-1185">Reference proteome</keyword>
<evidence type="ECO:0000256" key="3">
    <source>
        <dbReference type="ARBA" id="ARBA00022737"/>
    </source>
</evidence>
<evidence type="ECO:0000256" key="7">
    <source>
        <dbReference type="ARBA" id="ARBA00023125"/>
    </source>
</evidence>
<dbReference type="Proteomes" id="UP000472271">
    <property type="component" value="Chromosome 11"/>
</dbReference>
<dbReference type="Ensembl" id="ENSSORT00005014259.1">
    <property type="protein sequence ID" value="ENSSORP00005013843.1"/>
    <property type="gene ID" value="ENSSORG00005007102.1"/>
</dbReference>
<dbReference type="GO" id="GO:0005634">
    <property type="term" value="C:nucleus"/>
    <property type="evidence" value="ECO:0007669"/>
    <property type="project" value="UniProtKB-SubCell"/>
</dbReference>
<feature type="domain" description="C2H2-type" evidence="12">
    <location>
        <begin position="158"/>
        <end position="185"/>
    </location>
</feature>
<proteinExistence type="predicted"/>
<dbReference type="FunFam" id="3.30.160.60:FF:001289">
    <property type="entry name" value="Zinc finger protein 574"/>
    <property type="match status" value="1"/>
</dbReference>